<protein>
    <recommendedName>
        <fullName evidence="3">Lipoprotein</fullName>
    </recommendedName>
</protein>
<proteinExistence type="predicted"/>
<organism evidence="1 2">
    <name type="scientific">Zoogloea oleivorans</name>
    <dbReference type="NCBI Taxonomy" id="1552750"/>
    <lineage>
        <taxon>Bacteria</taxon>
        <taxon>Pseudomonadati</taxon>
        <taxon>Pseudomonadota</taxon>
        <taxon>Betaproteobacteria</taxon>
        <taxon>Rhodocyclales</taxon>
        <taxon>Zoogloeaceae</taxon>
        <taxon>Zoogloea</taxon>
    </lineage>
</organism>
<dbReference type="OrthoDB" id="9776657at2"/>
<evidence type="ECO:0000313" key="2">
    <source>
        <dbReference type="Proteomes" id="UP000389128"/>
    </source>
</evidence>
<evidence type="ECO:0000313" key="1">
    <source>
        <dbReference type="EMBL" id="TYC62059.1"/>
    </source>
</evidence>
<sequence>MIKASLVCLTALLLSACGGYKYLPDESGDGSEFVSHTPLVSRQEYVAAREKEFKGKLSPNYYDYSFQYYLQYLNGLALEGKSFGPVEKDFMSKGRDISGSIAAADLLSSKMFGSPSRFGGGFNVAMIGLSLIAPRSPEETFAGRAKFYYAESTSPTVTFLRVDPISDQSADRDIDLVFSRRFFQMRSAVRSGSFSCEKEKEFLQSGLYRQTAFFRSDCVIDGKLIKVSRMSWVAMPGSLAREYLGPSVVSRVTFLDVGTRRFDTILASHAKLLQDGWVAIYPEFTNGVATKIVVAQAGTLTRFDLPQNPFPEAKK</sequence>
<reference evidence="1 2" key="1">
    <citation type="submission" date="2019-01" db="EMBL/GenBank/DDBJ databases">
        <title>Zoogloea oleivorans genome sequencing and assembly.</title>
        <authorList>
            <person name="Tancsics A."/>
            <person name="Farkas M."/>
            <person name="Kriszt B."/>
            <person name="Maroti G."/>
            <person name="Horvath B."/>
        </authorList>
    </citation>
    <scope>NUCLEOTIDE SEQUENCE [LARGE SCALE GENOMIC DNA]</scope>
    <source>
        <strain evidence="1 2">Buc</strain>
    </source>
</reference>
<comment type="caution">
    <text evidence="1">The sequence shown here is derived from an EMBL/GenBank/DDBJ whole genome shotgun (WGS) entry which is preliminary data.</text>
</comment>
<keyword evidence="2" id="KW-1185">Reference proteome</keyword>
<dbReference type="EMBL" id="SDKK01000001">
    <property type="protein sequence ID" value="TYC62059.1"/>
    <property type="molecule type" value="Genomic_DNA"/>
</dbReference>
<dbReference type="RefSeq" id="WP_148577150.1">
    <property type="nucleotide sequence ID" value="NZ_SDKK01000001.1"/>
</dbReference>
<dbReference type="AlphaFoldDB" id="A0A6C2D957"/>
<gene>
    <name evidence="1" type="ORF">ETQ85_00415</name>
</gene>
<dbReference type="Proteomes" id="UP000389128">
    <property type="component" value="Unassembled WGS sequence"/>
</dbReference>
<accession>A0A6C2D957</accession>
<dbReference type="PROSITE" id="PS51257">
    <property type="entry name" value="PROKAR_LIPOPROTEIN"/>
    <property type="match status" value="1"/>
</dbReference>
<name>A0A6C2D957_9RHOO</name>
<evidence type="ECO:0008006" key="3">
    <source>
        <dbReference type="Google" id="ProtNLM"/>
    </source>
</evidence>